<feature type="signal peptide" evidence="1">
    <location>
        <begin position="1"/>
        <end position="28"/>
    </location>
</feature>
<dbReference type="Proteomes" id="UP001246372">
    <property type="component" value="Unassembled WGS sequence"/>
</dbReference>
<proteinExistence type="predicted"/>
<accession>A0ABU3PFP8</accession>
<dbReference type="RefSeq" id="WP_315652234.1">
    <property type="nucleotide sequence ID" value="NZ_JAVXZY010000008.1"/>
</dbReference>
<dbReference type="EMBL" id="JAVXZY010000008">
    <property type="protein sequence ID" value="MDT9001361.1"/>
    <property type="molecule type" value="Genomic_DNA"/>
</dbReference>
<organism evidence="2 3">
    <name type="scientific">Roseateles aquae</name>
    <dbReference type="NCBI Taxonomy" id="3077235"/>
    <lineage>
        <taxon>Bacteria</taxon>
        <taxon>Pseudomonadati</taxon>
        <taxon>Pseudomonadota</taxon>
        <taxon>Betaproteobacteria</taxon>
        <taxon>Burkholderiales</taxon>
        <taxon>Sphaerotilaceae</taxon>
        <taxon>Roseateles</taxon>
    </lineage>
</organism>
<protein>
    <recommendedName>
        <fullName evidence="4">DUF2846 domain-containing protein</fullName>
    </recommendedName>
</protein>
<gene>
    <name evidence="2" type="ORF">RQP53_18925</name>
</gene>
<evidence type="ECO:0008006" key="4">
    <source>
        <dbReference type="Google" id="ProtNLM"/>
    </source>
</evidence>
<evidence type="ECO:0000256" key="1">
    <source>
        <dbReference type="SAM" id="SignalP"/>
    </source>
</evidence>
<sequence length="200" mass="21632">MINESRALRAPCTVAAAALMAVAVLCSACTSVREVAGAINGQPYVPTAEERAAMPARPDFKLLEPPSGKVALYFYRTSQLLGGGMDYQVWLDDKMVGLVPSGEYLRVLVEPGRYQLKAHPNFQLFFKAELLGEIDVTPDTVRTVRIRVGAKQLSSWTKTSASGKMTVGGFWTADSQLFEVDQTEAAFDMARIKPAAGSAP</sequence>
<feature type="chain" id="PRO_5045135737" description="DUF2846 domain-containing protein" evidence="1">
    <location>
        <begin position="29"/>
        <end position="200"/>
    </location>
</feature>
<keyword evidence="1" id="KW-0732">Signal</keyword>
<comment type="caution">
    <text evidence="2">The sequence shown here is derived from an EMBL/GenBank/DDBJ whole genome shotgun (WGS) entry which is preliminary data.</text>
</comment>
<reference evidence="2" key="1">
    <citation type="submission" date="2023-09" db="EMBL/GenBank/DDBJ databases">
        <title>Paucibacter sp. APW11 Genome sequencing and assembly.</title>
        <authorList>
            <person name="Kim I."/>
        </authorList>
    </citation>
    <scope>NUCLEOTIDE SEQUENCE</scope>
    <source>
        <strain evidence="2">APW11</strain>
    </source>
</reference>
<evidence type="ECO:0000313" key="2">
    <source>
        <dbReference type="EMBL" id="MDT9001361.1"/>
    </source>
</evidence>
<keyword evidence="3" id="KW-1185">Reference proteome</keyword>
<evidence type="ECO:0000313" key="3">
    <source>
        <dbReference type="Proteomes" id="UP001246372"/>
    </source>
</evidence>
<name>A0ABU3PFP8_9BURK</name>